<keyword evidence="1" id="KW-0472">Membrane</keyword>
<evidence type="ECO:0000313" key="2">
    <source>
        <dbReference type="EMBL" id="KRM98703.1"/>
    </source>
</evidence>
<dbReference type="AlphaFoldDB" id="A0A0R2D3H2"/>
<dbReference type="EMBL" id="AYYI01000027">
    <property type="protein sequence ID" value="KRM98703.1"/>
    <property type="molecule type" value="Genomic_DNA"/>
</dbReference>
<keyword evidence="3" id="KW-1185">Reference proteome</keyword>
<feature type="transmembrane region" description="Helical" evidence="1">
    <location>
        <begin position="38"/>
        <end position="58"/>
    </location>
</feature>
<dbReference type="OrthoDB" id="2249688at2"/>
<protein>
    <submittedName>
        <fullName evidence="2">Pore-forming protein</fullName>
    </submittedName>
</protein>
<dbReference type="InterPro" id="IPR020215">
    <property type="entry name" value="EbsA-like"/>
</dbReference>
<evidence type="ECO:0000256" key="1">
    <source>
        <dbReference type="SAM" id="Phobius"/>
    </source>
</evidence>
<dbReference type="Pfam" id="PF17255">
    <property type="entry name" value="EbsA"/>
    <property type="match status" value="1"/>
</dbReference>
<keyword evidence="1" id="KW-1133">Transmembrane helix</keyword>
<name>A0A0R2D3H2_9LACO</name>
<organism evidence="2 3">
    <name type="scientific">Loigolactobacillus rennini DSM 20253</name>
    <dbReference type="NCBI Taxonomy" id="1423796"/>
    <lineage>
        <taxon>Bacteria</taxon>
        <taxon>Bacillati</taxon>
        <taxon>Bacillota</taxon>
        <taxon>Bacilli</taxon>
        <taxon>Lactobacillales</taxon>
        <taxon>Lactobacillaceae</taxon>
        <taxon>Loigolactobacillus</taxon>
    </lineage>
</organism>
<feature type="transmembrane region" description="Helical" evidence="1">
    <location>
        <begin position="12"/>
        <end position="32"/>
    </location>
</feature>
<accession>A0A0R2D3H2</accession>
<evidence type="ECO:0000313" key="3">
    <source>
        <dbReference type="Proteomes" id="UP000051638"/>
    </source>
</evidence>
<dbReference type="STRING" id="1423796.FC24_GL001042"/>
<dbReference type="RefSeq" id="WP_057873676.1">
    <property type="nucleotide sequence ID" value="NZ_AYYI01000027.1"/>
</dbReference>
<dbReference type="PATRIC" id="fig|1423796.3.peg.1066"/>
<reference evidence="2 3" key="1">
    <citation type="journal article" date="2015" name="Genome Announc.">
        <title>Expanding the biotechnology potential of lactobacilli through comparative genomics of 213 strains and associated genera.</title>
        <authorList>
            <person name="Sun Z."/>
            <person name="Harris H.M."/>
            <person name="McCann A."/>
            <person name="Guo C."/>
            <person name="Argimon S."/>
            <person name="Zhang W."/>
            <person name="Yang X."/>
            <person name="Jeffery I.B."/>
            <person name="Cooney J.C."/>
            <person name="Kagawa T.F."/>
            <person name="Liu W."/>
            <person name="Song Y."/>
            <person name="Salvetti E."/>
            <person name="Wrobel A."/>
            <person name="Rasinkangas P."/>
            <person name="Parkhill J."/>
            <person name="Rea M.C."/>
            <person name="O'Sullivan O."/>
            <person name="Ritari J."/>
            <person name="Douillard F.P."/>
            <person name="Paul Ross R."/>
            <person name="Yang R."/>
            <person name="Briner A.E."/>
            <person name="Felis G.E."/>
            <person name="de Vos W.M."/>
            <person name="Barrangou R."/>
            <person name="Klaenhammer T.R."/>
            <person name="Caufield P.W."/>
            <person name="Cui Y."/>
            <person name="Zhang H."/>
            <person name="O'Toole P.W."/>
        </authorList>
    </citation>
    <scope>NUCLEOTIDE SEQUENCE [LARGE SCALE GENOMIC DNA]</scope>
    <source>
        <strain evidence="2 3">DSM 20253</strain>
    </source>
</reference>
<proteinExistence type="predicted"/>
<sequence>MTHRFYYQPDLYSSIIFWSWTFIILFSSATGWLEITTIQWFTIVTFILFLIVAGLGIFRRQLFLNVDQATLTLQQILPKHRQVIPLKALNHVVILPHGVRFELERLPNLSILMTKKQKQRLVETLKTLKTETSLQQN</sequence>
<dbReference type="Proteomes" id="UP000051638">
    <property type="component" value="Unassembled WGS sequence"/>
</dbReference>
<keyword evidence="1" id="KW-0812">Transmembrane</keyword>
<comment type="caution">
    <text evidence="2">The sequence shown here is derived from an EMBL/GenBank/DDBJ whole genome shotgun (WGS) entry which is preliminary data.</text>
</comment>
<gene>
    <name evidence="2" type="ORF">FC24_GL001042</name>
</gene>